<evidence type="ECO:0000259" key="6">
    <source>
        <dbReference type="Pfam" id="PF06271"/>
    </source>
</evidence>
<evidence type="ECO:0000256" key="4">
    <source>
        <dbReference type="ARBA" id="ARBA00022989"/>
    </source>
</evidence>
<comment type="subcellular location">
    <subcellularLocation>
        <location evidence="1">Cell membrane</location>
        <topology evidence="1">Multi-pass membrane protein</topology>
    </subcellularLocation>
</comment>
<evidence type="ECO:0000313" key="8">
    <source>
        <dbReference type="Proteomes" id="UP000060699"/>
    </source>
</evidence>
<accession>A0A0U3MKE2</accession>
<evidence type="ECO:0000256" key="2">
    <source>
        <dbReference type="ARBA" id="ARBA00022475"/>
    </source>
</evidence>
<dbReference type="PANTHER" id="PTHR36115:SF4">
    <property type="entry name" value="MEMBRANE PROTEIN"/>
    <property type="match status" value="1"/>
</dbReference>
<evidence type="ECO:0000256" key="3">
    <source>
        <dbReference type="ARBA" id="ARBA00022692"/>
    </source>
</evidence>
<dbReference type="RefSeq" id="WP_147307205.1">
    <property type="nucleotide sequence ID" value="NZ_CP013729.1"/>
</dbReference>
<name>A0A0U3MKE2_9BURK</name>
<evidence type="ECO:0000256" key="1">
    <source>
        <dbReference type="ARBA" id="ARBA00004651"/>
    </source>
</evidence>
<dbReference type="PANTHER" id="PTHR36115">
    <property type="entry name" value="PROLINE-RICH ANTIGEN HOMOLOG-RELATED"/>
    <property type="match status" value="1"/>
</dbReference>
<dbReference type="AlphaFoldDB" id="A0A0U3MKE2"/>
<sequence length="157" mass="17322">MTVEHNPYLPPVSTVADRASDETSALASEAAGKGRRFATFVVDYIFFLVLSFMVGIGAALVFGDRGVEFLQKTPDIVLGSSIFFVYYVFFEGIWARSPGKFICGTRVINEAGGKPSWGQVLGRSACRFIPFEALSCFAQRPWHDSIPKTRVVLTRKS</sequence>
<reference evidence="7 8" key="1">
    <citation type="submission" date="2015-12" db="EMBL/GenBank/DDBJ databases">
        <title>Complete genome of Roseateles depolymerans KCTC 42856.</title>
        <authorList>
            <person name="Kim K.M."/>
        </authorList>
    </citation>
    <scope>NUCLEOTIDE SEQUENCE [LARGE SCALE GENOMIC DNA]</scope>
    <source>
        <strain evidence="7 8">KCTC 42856</strain>
    </source>
</reference>
<dbReference type="Proteomes" id="UP000060699">
    <property type="component" value="Chromosome"/>
</dbReference>
<keyword evidence="8" id="KW-1185">Reference proteome</keyword>
<dbReference type="EMBL" id="CP013729">
    <property type="protein sequence ID" value="ALV08937.1"/>
    <property type="molecule type" value="Genomic_DNA"/>
</dbReference>
<keyword evidence="3" id="KW-0812">Transmembrane</keyword>
<keyword evidence="2" id="KW-1003">Cell membrane</keyword>
<protein>
    <submittedName>
        <fullName evidence="7">Membrane protein containing RDD domain protein</fullName>
    </submittedName>
</protein>
<keyword evidence="5" id="KW-0472">Membrane</keyword>
<dbReference type="STRING" id="76731.RD2015_4496"/>
<dbReference type="InterPro" id="IPR010432">
    <property type="entry name" value="RDD"/>
</dbReference>
<evidence type="ECO:0000313" key="7">
    <source>
        <dbReference type="EMBL" id="ALV08937.1"/>
    </source>
</evidence>
<proteinExistence type="predicted"/>
<dbReference type="Pfam" id="PF06271">
    <property type="entry name" value="RDD"/>
    <property type="match status" value="1"/>
</dbReference>
<organism evidence="7 8">
    <name type="scientific">Roseateles depolymerans</name>
    <dbReference type="NCBI Taxonomy" id="76731"/>
    <lineage>
        <taxon>Bacteria</taxon>
        <taxon>Pseudomonadati</taxon>
        <taxon>Pseudomonadota</taxon>
        <taxon>Betaproteobacteria</taxon>
        <taxon>Burkholderiales</taxon>
        <taxon>Sphaerotilaceae</taxon>
        <taxon>Roseateles</taxon>
    </lineage>
</organism>
<dbReference type="InterPro" id="IPR051791">
    <property type="entry name" value="Pra-immunoreactive"/>
</dbReference>
<dbReference type="OrthoDB" id="5298807at2"/>
<dbReference type="KEGG" id="rdp:RD2015_4496"/>
<evidence type="ECO:0000256" key="5">
    <source>
        <dbReference type="ARBA" id="ARBA00023136"/>
    </source>
</evidence>
<keyword evidence="4" id="KW-1133">Transmembrane helix</keyword>
<feature type="domain" description="RDD" evidence="6">
    <location>
        <begin position="31"/>
        <end position="132"/>
    </location>
</feature>
<gene>
    <name evidence="7" type="ORF">RD2015_4496</name>
</gene>
<dbReference type="GO" id="GO:0005886">
    <property type="term" value="C:plasma membrane"/>
    <property type="evidence" value="ECO:0007669"/>
    <property type="project" value="UniProtKB-SubCell"/>
</dbReference>